<dbReference type="Pfam" id="PF17802">
    <property type="entry name" value="SpaA"/>
    <property type="match status" value="1"/>
</dbReference>
<evidence type="ECO:0000259" key="1">
    <source>
        <dbReference type="PROSITE" id="PS50234"/>
    </source>
</evidence>
<reference evidence="2 3" key="1">
    <citation type="submission" date="2019-08" db="EMBL/GenBank/DDBJ databases">
        <title>Genome of Vicingus serpentipes NCIMB 15042.</title>
        <authorList>
            <person name="Bowman J.P."/>
        </authorList>
    </citation>
    <scope>NUCLEOTIDE SEQUENCE [LARGE SCALE GENOMIC DNA]</scope>
    <source>
        <strain evidence="2 3">NCIMB 15042</strain>
    </source>
</reference>
<dbReference type="InterPro" id="IPR051173">
    <property type="entry name" value="Ca_channel_alpha-2/delta"/>
</dbReference>
<dbReference type="InterPro" id="IPR041033">
    <property type="entry name" value="SpaA_PFL_dom_1"/>
</dbReference>
<dbReference type="OrthoDB" id="9805121at2"/>
<dbReference type="InterPro" id="IPR011467">
    <property type="entry name" value="DUF1573"/>
</dbReference>
<dbReference type="Gene3D" id="2.60.40.1120">
    <property type="entry name" value="Carboxypeptidase-like, regulatory domain"/>
    <property type="match status" value="1"/>
</dbReference>
<dbReference type="PANTHER" id="PTHR10166:SF37">
    <property type="entry name" value="STOLID, ISOFORM H"/>
    <property type="match status" value="1"/>
</dbReference>
<dbReference type="AlphaFoldDB" id="A0A5C6RRJ8"/>
<dbReference type="InterPro" id="IPR002035">
    <property type="entry name" value="VWF_A"/>
</dbReference>
<evidence type="ECO:0000313" key="2">
    <source>
        <dbReference type="EMBL" id="TXB64619.1"/>
    </source>
</evidence>
<dbReference type="InterPro" id="IPR013783">
    <property type="entry name" value="Ig-like_fold"/>
</dbReference>
<dbReference type="Proteomes" id="UP000321721">
    <property type="component" value="Unassembled WGS sequence"/>
</dbReference>
<comment type="caution">
    <text evidence="2">The sequence shown here is derived from an EMBL/GenBank/DDBJ whole genome shotgun (WGS) entry which is preliminary data.</text>
</comment>
<dbReference type="EMBL" id="VOOS01000004">
    <property type="protein sequence ID" value="TXB64619.1"/>
    <property type="molecule type" value="Genomic_DNA"/>
</dbReference>
<gene>
    <name evidence="2" type="ORF">FRY74_09210</name>
</gene>
<dbReference type="SMART" id="SM00327">
    <property type="entry name" value="VWA"/>
    <property type="match status" value="1"/>
</dbReference>
<keyword evidence="3" id="KW-1185">Reference proteome</keyword>
<name>A0A5C6RRJ8_9FLAO</name>
<proteinExistence type="predicted"/>
<evidence type="ECO:0000313" key="3">
    <source>
        <dbReference type="Proteomes" id="UP000321721"/>
    </source>
</evidence>
<dbReference type="InterPro" id="IPR036465">
    <property type="entry name" value="vWFA_dom_sf"/>
</dbReference>
<feature type="domain" description="VWFA" evidence="1">
    <location>
        <begin position="261"/>
        <end position="434"/>
    </location>
</feature>
<dbReference type="Gene3D" id="2.60.40.10">
    <property type="entry name" value="Immunoglobulins"/>
    <property type="match status" value="1"/>
</dbReference>
<protein>
    <submittedName>
        <fullName evidence="2">VWA domain-containing protein</fullName>
    </submittedName>
</protein>
<accession>A0A5C6RRJ8</accession>
<dbReference type="RefSeq" id="WP_147100767.1">
    <property type="nucleotide sequence ID" value="NZ_VOOS01000004.1"/>
</dbReference>
<dbReference type="InterPro" id="IPR008969">
    <property type="entry name" value="CarboxyPept-like_regulatory"/>
</dbReference>
<dbReference type="PANTHER" id="PTHR10166">
    <property type="entry name" value="VOLTAGE-DEPENDENT CALCIUM CHANNEL SUBUNIT ALPHA-2/DELTA-RELATED"/>
    <property type="match status" value="1"/>
</dbReference>
<dbReference type="PROSITE" id="PS50234">
    <property type="entry name" value="VWFA"/>
    <property type="match status" value="1"/>
</dbReference>
<dbReference type="SUPFAM" id="SSF53300">
    <property type="entry name" value="vWA-like"/>
    <property type="match status" value="1"/>
</dbReference>
<sequence length="441" mass="49268">MNKILVILFLIITPFLKAQVVFNTSHHNFGELNTEDQKYFDFTLTNAGKVPAFILRIEEPYGIDAKFSNKEIAPDSTVIVRIKYTPKRKGKFKKDVPVWVSVNNEPITFTIEGEAKTFDINESLACPDFKVNKQPVDLKSDLKINVIDVNTKKPIENATVEIIWDGLVYKNLRTDKNGEIIQNLKWDNYYFVVNAEGYGTKEQDVYVNKNNNTIEFQLGEPTEEELAIVEDTIPVEPEIIPEPEDTISTAALPVNLYAPNNVVFCIDVSVSMKQKGRLDLLKASMIELLNGLRTIDKLAIVTYASSTETILESNYVTNKAEITKLIQELEAGGYTAGGKGIKKAYQVARSSFIEEGNNQVIIATDGAFNLDKGDKGILSDVEANLKKGVTISVVGVKNEKWTIKSMTDIAETGGGHYLHIESFSQAQQVLMNEIKTNSRKK</sequence>
<dbReference type="SUPFAM" id="SSF49464">
    <property type="entry name" value="Carboxypeptidase regulatory domain-like"/>
    <property type="match status" value="1"/>
</dbReference>
<dbReference type="Pfam" id="PF07610">
    <property type="entry name" value="DUF1573"/>
    <property type="match status" value="1"/>
</dbReference>
<dbReference type="Pfam" id="PF00092">
    <property type="entry name" value="VWA"/>
    <property type="match status" value="1"/>
</dbReference>
<organism evidence="2 3">
    <name type="scientific">Vicingus serpentipes</name>
    <dbReference type="NCBI Taxonomy" id="1926625"/>
    <lineage>
        <taxon>Bacteria</taxon>
        <taxon>Pseudomonadati</taxon>
        <taxon>Bacteroidota</taxon>
        <taxon>Flavobacteriia</taxon>
        <taxon>Flavobacteriales</taxon>
        <taxon>Vicingaceae</taxon>
        <taxon>Vicingus</taxon>
    </lineage>
</organism>
<dbReference type="Gene3D" id="3.40.50.410">
    <property type="entry name" value="von Willebrand factor, type A domain"/>
    <property type="match status" value="1"/>
</dbReference>